<evidence type="ECO:0000256" key="1">
    <source>
        <dbReference type="ARBA" id="ARBA00022801"/>
    </source>
</evidence>
<keyword evidence="1 3" id="KW-0378">Hydrolase</keyword>
<dbReference type="SUPFAM" id="SSF53474">
    <property type="entry name" value="alpha/beta-Hydrolases"/>
    <property type="match status" value="1"/>
</dbReference>
<dbReference type="InterPro" id="IPR029058">
    <property type="entry name" value="AB_hydrolase_fold"/>
</dbReference>
<feature type="domain" description="AB hydrolase-1" evidence="2">
    <location>
        <begin position="47"/>
        <end position="272"/>
    </location>
</feature>
<evidence type="ECO:0000313" key="4">
    <source>
        <dbReference type="Proteomes" id="UP001291653"/>
    </source>
</evidence>
<gene>
    <name evidence="3" type="ORF">SYYSPA8_32610</name>
</gene>
<dbReference type="GO" id="GO:0016787">
    <property type="term" value="F:hydrolase activity"/>
    <property type="evidence" value="ECO:0007669"/>
    <property type="project" value="UniProtKB-KW"/>
</dbReference>
<dbReference type="PANTHER" id="PTHR43798">
    <property type="entry name" value="MONOACYLGLYCEROL LIPASE"/>
    <property type="match status" value="1"/>
</dbReference>
<comment type="caution">
    <text evidence="3">The sequence shown here is derived from an EMBL/GenBank/DDBJ whole genome shotgun (WGS) entry which is preliminary data.</text>
</comment>
<dbReference type="Pfam" id="PF12697">
    <property type="entry name" value="Abhydrolase_6"/>
    <property type="match status" value="1"/>
</dbReference>
<dbReference type="EMBL" id="BSBI01000018">
    <property type="protein sequence ID" value="GLF99141.1"/>
    <property type="molecule type" value="Genomic_DNA"/>
</dbReference>
<keyword evidence="4" id="KW-1185">Reference proteome</keyword>
<dbReference type="Proteomes" id="UP001291653">
    <property type="component" value="Unassembled WGS sequence"/>
</dbReference>
<name>A0ABQ5PA84_9ACTN</name>
<dbReference type="PRINTS" id="PR00111">
    <property type="entry name" value="ABHYDROLASE"/>
</dbReference>
<dbReference type="Gene3D" id="3.40.50.1820">
    <property type="entry name" value="alpha/beta hydrolase"/>
    <property type="match status" value="1"/>
</dbReference>
<dbReference type="PANTHER" id="PTHR43798:SF31">
    <property type="entry name" value="AB HYDROLASE SUPERFAMILY PROTEIN YCLE"/>
    <property type="match status" value="1"/>
</dbReference>
<evidence type="ECO:0000259" key="2">
    <source>
        <dbReference type="Pfam" id="PF12697"/>
    </source>
</evidence>
<protein>
    <submittedName>
        <fullName evidence="3">Alpha/beta fold hydrolase</fullName>
    </submittedName>
</protein>
<reference evidence="3 4" key="1">
    <citation type="submission" date="2022-10" db="EMBL/GenBank/DDBJ databases">
        <title>Draft genome sequence of Streptomyces sp. YSPA8.</title>
        <authorList>
            <person name="Moriuchi R."/>
            <person name="Dohra H."/>
            <person name="Yamamura H."/>
            <person name="Kodani S."/>
        </authorList>
    </citation>
    <scope>NUCLEOTIDE SEQUENCE [LARGE SCALE GENOMIC DNA]</scope>
    <source>
        <strain evidence="3 4">YSPA8</strain>
    </source>
</reference>
<dbReference type="InterPro" id="IPR050266">
    <property type="entry name" value="AB_hydrolase_sf"/>
</dbReference>
<accession>A0ABQ5PA84</accession>
<proteinExistence type="predicted"/>
<sequence length="282" mass="30422">MGDGSLFFERYEAVLARWPVPVESLDVPSRYGSTRVHVCGPPDAPPVVLLPGGGTTSVVWYANAGELARDHRVYAVDLMGDIGRSLHNGAPLRGPDDLMAWLDLLVRELDLAGADLCGHSYGAWIALRYALHAPDRIGRLALLDPVACFGEPGPRYVLRALPVLLRRTPERVRGLHEWESGGPAGDPVWRAFLESTGTVRPSKVVTMRRPKAAELRSCSVPTLVALAGESRAHAVGRVAATARTLMPAARVVTLPGASHHSLPQERPAELNRVLTEFLAPAP</sequence>
<dbReference type="RefSeq" id="WP_323451094.1">
    <property type="nucleotide sequence ID" value="NZ_BSBI01000018.1"/>
</dbReference>
<evidence type="ECO:0000313" key="3">
    <source>
        <dbReference type="EMBL" id="GLF99141.1"/>
    </source>
</evidence>
<organism evidence="3 4">
    <name type="scientific">Streptomyces yaizuensis</name>
    <dbReference type="NCBI Taxonomy" id="2989713"/>
    <lineage>
        <taxon>Bacteria</taxon>
        <taxon>Bacillati</taxon>
        <taxon>Actinomycetota</taxon>
        <taxon>Actinomycetes</taxon>
        <taxon>Kitasatosporales</taxon>
        <taxon>Streptomycetaceae</taxon>
        <taxon>Streptomyces</taxon>
    </lineage>
</organism>
<dbReference type="InterPro" id="IPR000073">
    <property type="entry name" value="AB_hydrolase_1"/>
</dbReference>